<reference evidence="8" key="3">
    <citation type="journal article" date="2010" name="ISME J.">
        <title>The complete genome sequence of the algal symbiont Dinoroseobacter shibae: a hitchhiker's guide to life in the sea.</title>
        <authorList>
            <person name="Wagner-Dobler I."/>
            <person name="Ballhausen B."/>
            <person name="Berger M."/>
            <person name="Brinkhoff T."/>
            <person name="Buchholz I."/>
            <person name="Bunk B."/>
            <person name="Cypionka H."/>
            <person name="Daniel R."/>
            <person name="Drepper T."/>
            <person name="Gerdts G."/>
            <person name="Hahnke S."/>
            <person name="Han C."/>
            <person name="Jahn D."/>
            <person name="Kalhoefer D."/>
            <person name="Kiss H."/>
            <person name="Klenk H.P."/>
            <person name="Kyrpides N."/>
            <person name="Liebl W."/>
            <person name="Liesegang H."/>
            <person name="Meincke L."/>
            <person name="Pati A."/>
            <person name="Petersen J."/>
            <person name="Piekarski T."/>
            <person name="Pommerenke C."/>
            <person name="Pradella S."/>
            <person name="Pukall R."/>
            <person name="Rabus R."/>
            <person name="Stackebrandt E."/>
            <person name="Thole S."/>
            <person name="Thompson L."/>
            <person name="Tielen P."/>
            <person name="Tomasch J."/>
            <person name="von Jan M."/>
            <person name="Wanphrut N."/>
            <person name="Wichels A."/>
            <person name="Zech H."/>
            <person name="Simon M."/>
        </authorList>
    </citation>
    <scope>NUCLEOTIDE SEQUENCE [LARGE SCALE GENOMIC DNA]</scope>
    <source>
        <strain evidence="8">DSM 16493 / NCIMB 14021 / DFL 12</strain>
        <plasmid evidence="8">Plasmid pDSHI01</plasmid>
        <plasmid evidence="8">Plasmid pDSHI03</plasmid>
    </source>
</reference>
<dbReference type="InterPro" id="IPR045087">
    <property type="entry name" value="Cu-oxidase_fam"/>
</dbReference>
<dbReference type="Gene3D" id="2.60.40.420">
    <property type="entry name" value="Cupredoxins - blue copper proteins"/>
    <property type="match status" value="3"/>
</dbReference>
<dbReference type="AlphaFoldDB" id="A8LSW2"/>
<dbReference type="GO" id="GO:0005507">
    <property type="term" value="F:copper ion binding"/>
    <property type="evidence" value="ECO:0007669"/>
    <property type="project" value="InterPro"/>
</dbReference>
<dbReference type="PROSITE" id="PS51318">
    <property type="entry name" value="TAT"/>
    <property type="match status" value="1"/>
</dbReference>
<organism evidence="6 8">
    <name type="scientific">Dinoroseobacter shibae (strain DSM 16493 / NCIMB 14021 / DFL 12)</name>
    <dbReference type="NCBI Taxonomy" id="398580"/>
    <lineage>
        <taxon>Bacteria</taxon>
        <taxon>Pseudomonadati</taxon>
        <taxon>Pseudomonadota</taxon>
        <taxon>Alphaproteobacteria</taxon>
        <taxon>Rhodobacterales</taxon>
        <taxon>Roseobacteraceae</taxon>
        <taxon>Dinoroseobacter</taxon>
    </lineage>
</organism>
<reference evidence="6" key="2">
    <citation type="submission" date="2009-07" db="EMBL/GenBank/DDBJ databases">
        <title>The Roseobacter - microalgae symbiosis: Adaptation to viral pressure, horizontal gene transfer, and ability to synthesize vitamine B12 under all conditions are revealed by the genome sequence.</title>
        <authorList>
            <person name="Liesegang H."/>
            <person name="Wagner-Doebler I."/>
        </authorList>
    </citation>
    <scope>NUCLEOTIDE SEQUENCE</scope>
    <source>
        <strain evidence="6">DFL 12</strain>
        <plasmid evidence="6">pDSHI01</plasmid>
        <plasmid evidence="7">pDSHI03</plasmid>
    </source>
</reference>
<keyword evidence="1" id="KW-0479">Metal-binding</keyword>
<evidence type="ECO:0000313" key="7">
    <source>
        <dbReference type="EMBL" id="ABV95662.1"/>
    </source>
</evidence>
<dbReference type="Proteomes" id="UP000006833">
    <property type="component" value="Plasmid pDSHI01"/>
</dbReference>
<dbReference type="KEGG" id="dsh:Dshi_3934"/>
<dbReference type="InterPro" id="IPR001117">
    <property type="entry name" value="Cu-oxidase_2nd"/>
</dbReference>
<dbReference type="HOGENOM" id="CLU_009100_6_1_5"/>
<gene>
    <name evidence="6" type="ordered locus">Dshi_3596</name>
    <name evidence="7" type="ordered locus">Dshi_3934</name>
</gene>
<reference evidence="6" key="1">
    <citation type="submission" date="2007-09" db="EMBL/GenBank/DDBJ databases">
        <title>Complete sequence of chromosome of Dinoroseobacter shibae DFL 12.</title>
        <authorList>
            <consortium name="US DOE Joint Genome Institute"/>
            <person name="Copeland A."/>
            <person name="Lucas S."/>
            <person name="Lapidus A."/>
            <person name="Barry K."/>
            <person name="Glavina del Rio T."/>
            <person name="Dalin E."/>
            <person name="Tice H."/>
            <person name="Pitluck S."/>
            <person name="Thompson L.S."/>
            <person name="Brettin T."/>
            <person name="Bruce D."/>
            <person name="Detter J.C."/>
            <person name="Han C."/>
            <person name="Tapia R."/>
            <person name="Schmutz J."/>
            <person name="Larimer F."/>
            <person name="Land M."/>
            <person name="Hauser L."/>
            <person name="Kyrpides N."/>
            <person name="Kim E."/>
            <person name="Richardson P."/>
        </authorList>
    </citation>
    <scope>NUCLEOTIDE SEQUENCE</scope>
    <source>
        <strain evidence="6">DFL 12</strain>
        <plasmid evidence="6">pDSHI01</plasmid>
        <plasmid evidence="7">pDSHI03</plasmid>
    </source>
</reference>
<dbReference type="PANTHER" id="PTHR11709">
    <property type="entry name" value="MULTI-COPPER OXIDASE"/>
    <property type="match status" value="1"/>
</dbReference>
<dbReference type="InterPro" id="IPR006311">
    <property type="entry name" value="TAT_signal"/>
</dbReference>
<name>A8LSW2_DINSH</name>
<feature type="domain" description="Plastocyanin-like" evidence="3">
    <location>
        <begin position="188"/>
        <end position="265"/>
    </location>
</feature>
<evidence type="ECO:0000256" key="2">
    <source>
        <dbReference type="ARBA" id="ARBA00023002"/>
    </source>
</evidence>
<feature type="domain" description="Plastocyanin-like" evidence="5">
    <location>
        <begin position="43"/>
        <end position="149"/>
    </location>
</feature>
<evidence type="ECO:0000313" key="8">
    <source>
        <dbReference type="Proteomes" id="UP000006833"/>
    </source>
</evidence>
<keyword evidence="6" id="KW-0614">Plasmid</keyword>
<dbReference type="InterPro" id="IPR011706">
    <property type="entry name" value="Cu-oxidase_C"/>
</dbReference>
<dbReference type="InterPro" id="IPR002355">
    <property type="entry name" value="Cu_oxidase_Cu_BS"/>
</dbReference>
<accession>A8LSW2</accession>
<dbReference type="PANTHER" id="PTHR11709:SF2">
    <property type="entry name" value="MULTICOPPER OXIDASE LPR1"/>
    <property type="match status" value="1"/>
</dbReference>
<evidence type="ECO:0000259" key="5">
    <source>
        <dbReference type="Pfam" id="PF07732"/>
    </source>
</evidence>
<dbReference type="PROSITE" id="PS00080">
    <property type="entry name" value="MULTICOPPER_OXIDASE2"/>
    <property type="match status" value="1"/>
</dbReference>
<evidence type="ECO:0000313" key="6">
    <source>
        <dbReference type="EMBL" id="ABV95329.1"/>
    </source>
</evidence>
<dbReference type="Pfam" id="PF07732">
    <property type="entry name" value="Cu-oxidase_3"/>
    <property type="match status" value="1"/>
</dbReference>
<proteinExistence type="predicted"/>
<feature type="domain" description="Plastocyanin-like" evidence="4">
    <location>
        <begin position="334"/>
        <end position="433"/>
    </location>
</feature>
<dbReference type="EMBL" id="CP000831">
    <property type="protein sequence ID" value="ABV95329.1"/>
    <property type="molecule type" value="Genomic_DNA"/>
</dbReference>
<dbReference type="Proteomes" id="UP000006833">
    <property type="component" value="Plasmid pDSHI03"/>
</dbReference>
<protein>
    <submittedName>
        <fullName evidence="6">Multicopper oxidase</fullName>
    </submittedName>
</protein>
<dbReference type="GO" id="GO:0016491">
    <property type="term" value="F:oxidoreductase activity"/>
    <property type="evidence" value="ECO:0007669"/>
    <property type="project" value="UniProtKB-KW"/>
</dbReference>
<dbReference type="CDD" id="cd13861">
    <property type="entry name" value="CuRO_1_CumA_like"/>
    <property type="match status" value="1"/>
</dbReference>
<dbReference type="SUPFAM" id="SSF49503">
    <property type="entry name" value="Cupredoxins"/>
    <property type="match status" value="3"/>
</dbReference>
<dbReference type="InterPro" id="IPR011707">
    <property type="entry name" value="Cu-oxidase-like_N"/>
</dbReference>
<keyword evidence="2" id="KW-0560">Oxidoreductase</keyword>
<dbReference type="EMBL" id="CP000833">
    <property type="protein sequence ID" value="ABV95662.1"/>
    <property type="molecule type" value="Genomic_DNA"/>
</dbReference>
<dbReference type="Pfam" id="PF00394">
    <property type="entry name" value="Cu-oxidase"/>
    <property type="match status" value="1"/>
</dbReference>
<evidence type="ECO:0000256" key="1">
    <source>
        <dbReference type="ARBA" id="ARBA00022723"/>
    </source>
</evidence>
<evidence type="ECO:0000259" key="4">
    <source>
        <dbReference type="Pfam" id="PF07731"/>
    </source>
</evidence>
<dbReference type="KEGG" id="dsh:Dshi_3596"/>
<sequence>MTELSLSRRSFLGGMTVALAGTRLPAATHELILAPQSIKAHLAGYDVSMLGFNGGLPGPEVRMRQGQTARITLDNRLEEGALVHWHGLRVPNRMDGVNVLTQDVVIPGDSYRYQFGVPDAGTYWYHSHYLSYDQVSRGLFGAFIVEEQNAPAVDHDIVVQFFDVLLDQSGQYDEAFNPAHFATEGRIGNTVTALVFNGTGKTVKRGDRLRLRLINPSIDRVYRVGLDGLIGKIVALDGMPLAHPRTLEPILLAPGQRCDVIGDATGPIRFDDSFGEQTLSLGEIAVSGSREPAKAPITALPANRMPAPKDPGQTAELVLQGGAGSASHNGTGTWALNDVSGLPRRPFLSAAQGTTARISIRNETGFPHVMHLHGHHFWELDAAGEAGPYRDSTYLDTGETRDILVVLDNPGSWMLHCHMLSHQADGMATWIRVG</sequence>
<dbReference type="Pfam" id="PF07731">
    <property type="entry name" value="Cu-oxidase_2"/>
    <property type="match status" value="1"/>
</dbReference>
<dbReference type="InterPro" id="IPR008972">
    <property type="entry name" value="Cupredoxin"/>
</dbReference>
<evidence type="ECO:0000259" key="3">
    <source>
        <dbReference type="Pfam" id="PF00394"/>
    </source>
</evidence>
<geneLocation type="plasmid" evidence="6 8">
    <name>pDSHI01</name>
</geneLocation>
<keyword evidence="8" id="KW-1185">Reference proteome</keyword>
<geneLocation type="plasmid" evidence="7 8">
    <name>pDSHI03</name>
</geneLocation>